<dbReference type="InterPro" id="IPR026275">
    <property type="entry name" value="Glyoxalase/dOase/EhpR"/>
</dbReference>
<dbReference type="PIRSF" id="PIRSF039020">
    <property type="entry name" value="EhpR"/>
    <property type="match status" value="1"/>
</dbReference>
<keyword evidence="3" id="KW-1185">Reference proteome</keyword>
<reference evidence="2 3" key="1">
    <citation type="submission" date="2024-09" db="EMBL/GenBank/DDBJ databases">
        <authorList>
            <person name="Sun Q."/>
            <person name="Mori K."/>
        </authorList>
    </citation>
    <scope>NUCLEOTIDE SEQUENCE [LARGE SCALE GENOMIC DNA]</scope>
    <source>
        <strain evidence="2 3">CCM 7468</strain>
    </source>
</reference>
<dbReference type="Gene3D" id="3.30.720.120">
    <property type="match status" value="1"/>
</dbReference>
<feature type="domain" description="VOC" evidence="1">
    <location>
        <begin position="3"/>
        <end position="117"/>
    </location>
</feature>
<sequence>MTDLGLTILLVDSPPASAAFYAGLLGREPAEASPGFAGFAMPSGAGLGLWSRHAVEPAPGAGPGAAELAFAVPDVDAAHADWSARGLPIAQAPTDMVFGPTFVALDPAGHRLRVFCPAGP</sequence>
<protein>
    <submittedName>
        <fullName evidence="2">VOC family protein</fullName>
    </submittedName>
</protein>
<dbReference type="Gene3D" id="3.30.720.110">
    <property type="match status" value="1"/>
</dbReference>
<evidence type="ECO:0000313" key="3">
    <source>
        <dbReference type="Proteomes" id="UP001589789"/>
    </source>
</evidence>
<proteinExistence type="predicted"/>
<evidence type="ECO:0000259" key="1">
    <source>
        <dbReference type="PROSITE" id="PS51819"/>
    </source>
</evidence>
<dbReference type="Pfam" id="PF00903">
    <property type="entry name" value="Glyoxalase"/>
    <property type="match status" value="1"/>
</dbReference>
<dbReference type="SUPFAM" id="SSF54593">
    <property type="entry name" value="Glyoxalase/Bleomycin resistance protein/Dihydroxybiphenyl dioxygenase"/>
    <property type="match status" value="1"/>
</dbReference>
<name>A0ABV6IVK1_9PROT</name>
<dbReference type="RefSeq" id="WP_377052709.1">
    <property type="nucleotide sequence ID" value="NZ_JBHLVZ010000060.1"/>
</dbReference>
<organism evidence="2 3">
    <name type="scientific">Muricoccus vinaceus</name>
    <dbReference type="NCBI Taxonomy" id="424704"/>
    <lineage>
        <taxon>Bacteria</taxon>
        <taxon>Pseudomonadati</taxon>
        <taxon>Pseudomonadota</taxon>
        <taxon>Alphaproteobacteria</taxon>
        <taxon>Acetobacterales</taxon>
        <taxon>Roseomonadaceae</taxon>
        <taxon>Muricoccus</taxon>
    </lineage>
</organism>
<gene>
    <name evidence="2" type="ORF">ACFFIC_17635</name>
</gene>
<dbReference type="InterPro" id="IPR004360">
    <property type="entry name" value="Glyas_Fos-R_dOase_dom"/>
</dbReference>
<dbReference type="EMBL" id="JBHLVZ010000060">
    <property type="protein sequence ID" value="MFC0387352.1"/>
    <property type="molecule type" value="Genomic_DNA"/>
</dbReference>
<dbReference type="Proteomes" id="UP001589789">
    <property type="component" value="Unassembled WGS sequence"/>
</dbReference>
<comment type="caution">
    <text evidence="2">The sequence shown here is derived from an EMBL/GenBank/DDBJ whole genome shotgun (WGS) entry which is preliminary data.</text>
</comment>
<evidence type="ECO:0000313" key="2">
    <source>
        <dbReference type="EMBL" id="MFC0387352.1"/>
    </source>
</evidence>
<dbReference type="PROSITE" id="PS51819">
    <property type="entry name" value="VOC"/>
    <property type="match status" value="1"/>
</dbReference>
<dbReference type="InterPro" id="IPR029068">
    <property type="entry name" value="Glyas_Bleomycin-R_OHBP_Dase"/>
</dbReference>
<accession>A0ABV6IVK1</accession>
<dbReference type="InterPro" id="IPR037523">
    <property type="entry name" value="VOC_core"/>
</dbReference>